<dbReference type="Proteomes" id="UP000468650">
    <property type="component" value="Unassembled WGS sequence"/>
</dbReference>
<evidence type="ECO:0000256" key="1">
    <source>
        <dbReference type="SAM" id="SignalP"/>
    </source>
</evidence>
<accession>A0A6N6RDS3</accession>
<feature type="signal peptide" evidence="1">
    <location>
        <begin position="1"/>
        <end position="24"/>
    </location>
</feature>
<dbReference type="EMBL" id="WBVO01000011">
    <property type="protein sequence ID" value="KAB2807376.1"/>
    <property type="molecule type" value="Genomic_DNA"/>
</dbReference>
<evidence type="ECO:0000259" key="2">
    <source>
        <dbReference type="Pfam" id="PF20094"/>
    </source>
</evidence>
<reference evidence="3 4" key="1">
    <citation type="submission" date="2019-09" db="EMBL/GenBank/DDBJ databases">
        <title>Genomes of family Cryomorphaceae.</title>
        <authorList>
            <person name="Bowman J.P."/>
        </authorList>
    </citation>
    <scope>NUCLEOTIDE SEQUENCE [LARGE SCALE GENOMIC DNA]</scope>
    <source>
        <strain evidence="3 4">LMG 25704</strain>
    </source>
</reference>
<dbReference type="PROSITE" id="PS51257">
    <property type="entry name" value="PROKAR_LIPOPROTEIN"/>
    <property type="match status" value="1"/>
</dbReference>
<feature type="domain" description="GWxTD" evidence="2">
    <location>
        <begin position="247"/>
        <end position="419"/>
    </location>
</feature>
<keyword evidence="1" id="KW-0732">Signal</keyword>
<gene>
    <name evidence="3" type="ORF">F8C67_12430</name>
</gene>
<dbReference type="Pfam" id="PF20094">
    <property type="entry name" value="GWxTD_dom"/>
    <property type="match status" value="1"/>
</dbReference>
<dbReference type="AlphaFoldDB" id="A0A6N6RDS3"/>
<dbReference type="InterPro" id="IPR030959">
    <property type="entry name" value="GWxTD_dom"/>
</dbReference>
<sequence length="450" mass="53314">MKKMRIKSKLIFLLTSVVLLSSCATRSGLRAIDLSHVYQKNGLMVRPKIRIFHENNYESTIHFAFSSDEMLYIRRSGDQPFGAHVDVSVFVYETFEKSTLIDTAHVTIVDSQEVLSHKMITGSLPVTIPGVMQNEFYVLLIRFHDRNRKLYFDEIRLLQRSDPLNRQNFLVLDENENVVFSDHIELNKRYRIKSNQDLERLHVRYYDREFDLALPPFVKGEPKSFNFRADSTFAVSNDGWFEVDKPGFYHFQTDPTTNEGFTLFHYYSNYPLVTKKVHLIGPMRYLTSNLEYEGMDLKSDDIAKIAIDQFWIRHAGTEERARDQVEEFYERVEAANIFFSSFKQGWRTDRGVLYIVYGPPSQIYRTQDTETWVYGEEASSLNYTFVFDRMINPFTDNDFQLRRKAEYRYGWGIAIEAWRHGRIYDIEDIKRAQDERDQQLRQTAPPYLWY</sequence>
<keyword evidence="4" id="KW-1185">Reference proteome</keyword>
<name>A0A6N6RDS3_9FLAO</name>
<protein>
    <submittedName>
        <fullName evidence="3">GWxTD domain-containing protein</fullName>
    </submittedName>
</protein>
<feature type="chain" id="PRO_5026947198" evidence="1">
    <location>
        <begin position="25"/>
        <end position="450"/>
    </location>
</feature>
<dbReference type="NCBIfam" id="TIGR04514">
    <property type="entry name" value="GWxTD_dom"/>
    <property type="match status" value="1"/>
</dbReference>
<comment type="caution">
    <text evidence="3">The sequence shown here is derived from an EMBL/GenBank/DDBJ whole genome shotgun (WGS) entry which is preliminary data.</text>
</comment>
<evidence type="ECO:0000313" key="3">
    <source>
        <dbReference type="EMBL" id="KAB2807376.1"/>
    </source>
</evidence>
<evidence type="ECO:0000313" key="4">
    <source>
        <dbReference type="Proteomes" id="UP000468650"/>
    </source>
</evidence>
<proteinExistence type="predicted"/>
<organism evidence="3 4">
    <name type="scientific">Phaeocystidibacter luteus</name>
    <dbReference type="NCBI Taxonomy" id="911197"/>
    <lineage>
        <taxon>Bacteria</taxon>
        <taxon>Pseudomonadati</taxon>
        <taxon>Bacteroidota</taxon>
        <taxon>Flavobacteriia</taxon>
        <taxon>Flavobacteriales</taxon>
        <taxon>Phaeocystidibacteraceae</taxon>
        <taxon>Phaeocystidibacter</taxon>
    </lineage>
</organism>
<dbReference type="OrthoDB" id="9814412at2"/>